<reference evidence="2 3" key="1">
    <citation type="submission" date="2024-01" db="EMBL/GenBank/DDBJ databases">
        <title>Comparative genomics of Cryptococcus and Kwoniella reveals pathogenesis evolution and contrasting modes of karyotype evolution via chromosome fusion or intercentromeric recombination.</title>
        <authorList>
            <person name="Coelho M.A."/>
            <person name="David-Palma M."/>
            <person name="Shea T."/>
            <person name="Bowers K."/>
            <person name="McGinley-Smith S."/>
            <person name="Mohammad A.W."/>
            <person name="Gnirke A."/>
            <person name="Yurkov A.M."/>
            <person name="Nowrousian M."/>
            <person name="Sun S."/>
            <person name="Cuomo C.A."/>
            <person name="Heitman J."/>
        </authorList>
    </citation>
    <scope>NUCLEOTIDE SEQUENCE [LARGE SCALE GENOMIC DNA]</scope>
    <source>
        <strain evidence="2">CBS 11374</strain>
    </source>
</reference>
<feature type="compositionally biased region" description="Polar residues" evidence="1">
    <location>
        <begin position="446"/>
        <end position="460"/>
    </location>
</feature>
<sequence>MSYQSFAAPIPQPLLTSIATSNKGSRLSDSSISSHASSSSTAFSWTPSRDSVYSTSSDGWSATVVTPRKEKGFELEIWKNNAEVEGRGEIEYIDLAGKESWWNSTQPSSRVLDHEEKKEDVQRWLDDSPTLPSSSVLPEIDIMPSSLSGDLVSKKRCQYQMAGKRIYDQEKTIFDVFETNDNEGENDTLFSGVSIHRPFTTKIRPPLPNHFTDPIVPVIPSRNSSRRRPVLPSRGSSLKSLKSQESSGPPVAGPSRAIASHRPTPARTFSHPPPTTNRRSSLHKHRRLSPALLQPISETPKDLDVPPDASWALRSSPPKIGLAKSTPNLRRKNLDMTLKFKFKRSSSQKDCPGANDFMPCDSFPSSRDLFEIEREGRASLSDIARSFISSLPDSPGRISLDGRPDINLGLRKSPKTNSLLGLKKSQSQRRPSLLGLPEWNPRPNARSMSDSHITQSSSRTLDALRRSRDSPLSNSEDIFGSSSKRCSISSNTRPYLEEDLLAVLEAENWDWPSPPFRINRSESTPGLSTSGTLESMASPQTPSESEFVLHGEVEWLAKAGKEKKSEWRSMSLGESIESIDISL</sequence>
<organism evidence="2 3">
    <name type="scientific">Kwoniella shivajii</name>
    <dbReference type="NCBI Taxonomy" id="564305"/>
    <lineage>
        <taxon>Eukaryota</taxon>
        <taxon>Fungi</taxon>
        <taxon>Dikarya</taxon>
        <taxon>Basidiomycota</taxon>
        <taxon>Agaricomycotina</taxon>
        <taxon>Tremellomycetes</taxon>
        <taxon>Tremellales</taxon>
        <taxon>Cryptococcaceae</taxon>
        <taxon>Kwoniella</taxon>
    </lineage>
</organism>
<feature type="region of interest" description="Disordered" evidence="1">
    <location>
        <begin position="206"/>
        <end position="325"/>
    </location>
</feature>
<feature type="compositionally biased region" description="Polar residues" evidence="1">
    <location>
        <begin position="49"/>
        <end position="59"/>
    </location>
</feature>
<feature type="compositionally biased region" description="Polar residues" evidence="1">
    <location>
        <begin position="470"/>
        <end position="484"/>
    </location>
</feature>
<feature type="compositionally biased region" description="Low complexity" evidence="1">
    <location>
        <begin position="25"/>
        <end position="48"/>
    </location>
</feature>
<dbReference type="EMBL" id="CP141888">
    <property type="protein sequence ID" value="WRT69070.1"/>
    <property type="molecule type" value="Genomic_DNA"/>
</dbReference>
<dbReference type="RefSeq" id="XP_062793809.1">
    <property type="nucleotide sequence ID" value="XM_062937758.1"/>
</dbReference>
<gene>
    <name evidence="2" type="ORF">IL334_006053</name>
</gene>
<keyword evidence="3" id="KW-1185">Reference proteome</keyword>
<feature type="region of interest" description="Disordered" evidence="1">
    <location>
        <begin position="22"/>
        <end position="59"/>
    </location>
</feature>
<evidence type="ECO:0000313" key="3">
    <source>
        <dbReference type="Proteomes" id="UP001329825"/>
    </source>
</evidence>
<dbReference type="Proteomes" id="UP001329825">
    <property type="component" value="Chromosome 8"/>
</dbReference>
<feature type="compositionally biased region" description="Polar residues" evidence="1">
    <location>
        <begin position="521"/>
        <end position="544"/>
    </location>
</feature>
<feature type="region of interest" description="Disordered" evidence="1">
    <location>
        <begin position="517"/>
        <end position="545"/>
    </location>
</feature>
<feature type="compositionally biased region" description="Low complexity" evidence="1">
    <location>
        <begin position="236"/>
        <end position="247"/>
    </location>
</feature>
<proteinExistence type="predicted"/>
<feature type="region of interest" description="Disordered" evidence="1">
    <location>
        <begin position="394"/>
        <end position="484"/>
    </location>
</feature>
<evidence type="ECO:0000313" key="2">
    <source>
        <dbReference type="EMBL" id="WRT69070.1"/>
    </source>
</evidence>
<protein>
    <submittedName>
        <fullName evidence="2">Uncharacterized protein</fullName>
    </submittedName>
</protein>
<name>A0ABZ1D4U7_9TREE</name>
<feature type="compositionally biased region" description="Polar residues" evidence="1">
    <location>
        <begin position="415"/>
        <end position="430"/>
    </location>
</feature>
<accession>A0ABZ1D4U7</accession>
<evidence type="ECO:0000256" key="1">
    <source>
        <dbReference type="SAM" id="MobiDB-lite"/>
    </source>
</evidence>
<dbReference type="GeneID" id="87958183"/>